<evidence type="ECO:0000313" key="2">
    <source>
        <dbReference type="EMBL" id="WTQ79364.1"/>
    </source>
</evidence>
<protein>
    <submittedName>
        <fullName evidence="2">DUF5753 domain-containing protein</fullName>
    </submittedName>
</protein>
<dbReference type="RefSeq" id="WP_405445186.1">
    <property type="nucleotide sequence ID" value="NZ_CP108164.1"/>
</dbReference>
<keyword evidence="3" id="KW-1185">Reference proteome</keyword>
<gene>
    <name evidence="2" type="ORF">OG350_03165</name>
</gene>
<proteinExistence type="predicted"/>
<dbReference type="GeneID" id="97279390"/>
<name>A0ABZ1KHU1_STRAH</name>
<dbReference type="Proteomes" id="UP001622557">
    <property type="component" value="Chromosome"/>
</dbReference>
<dbReference type="InterPro" id="IPR043917">
    <property type="entry name" value="DUF5753"/>
</dbReference>
<reference evidence="2 3" key="1">
    <citation type="submission" date="2022-10" db="EMBL/GenBank/DDBJ databases">
        <title>The complete genomes of actinobacterial strains from the NBC collection.</title>
        <authorList>
            <person name="Joergensen T.S."/>
            <person name="Alvarez Arevalo M."/>
            <person name="Sterndorff E.B."/>
            <person name="Faurdal D."/>
            <person name="Vuksanovic O."/>
            <person name="Mourched A.-S."/>
            <person name="Charusanti P."/>
            <person name="Shaw S."/>
            <person name="Blin K."/>
            <person name="Weber T."/>
        </authorList>
    </citation>
    <scope>NUCLEOTIDE SEQUENCE [LARGE SCALE GENOMIC DNA]</scope>
    <source>
        <strain evidence="2 3">NBC_00156</strain>
    </source>
</reference>
<dbReference type="Pfam" id="PF19054">
    <property type="entry name" value="DUF5753"/>
    <property type="match status" value="1"/>
</dbReference>
<sequence>MARERSGRTIAHLVFTIPLTTLREAAEAAKARGAQSATVCRSEPTEASLDKGFVNTLLTAYGADAGEIKEFRGQLAAANLRGRWHERRIVMDLWQLSLMSVESAARIVCVWDPTLVPALLRTPAYVHAVDDVHRPRLSPAGKDRRAALLVARQERCRAAAGAAVGRRASGYRSLHPDESKEVLA</sequence>
<dbReference type="EMBL" id="CP108164">
    <property type="protein sequence ID" value="WTQ79364.1"/>
    <property type="molecule type" value="Genomic_DNA"/>
</dbReference>
<evidence type="ECO:0000259" key="1">
    <source>
        <dbReference type="Pfam" id="PF19054"/>
    </source>
</evidence>
<organism evidence="2 3">
    <name type="scientific">Streptomyces achromogenes</name>
    <dbReference type="NCBI Taxonomy" id="67255"/>
    <lineage>
        <taxon>Bacteria</taxon>
        <taxon>Bacillati</taxon>
        <taxon>Actinomycetota</taxon>
        <taxon>Actinomycetes</taxon>
        <taxon>Kitasatosporales</taxon>
        <taxon>Streptomycetaceae</taxon>
        <taxon>Streptomyces</taxon>
    </lineage>
</organism>
<evidence type="ECO:0000313" key="3">
    <source>
        <dbReference type="Proteomes" id="UP001622557"/>
    </source>
</evidence>
<accession>A0ABZ1KHU1</accession>
<feature type="domain" description="DUF5753" evidence="1">
    <location>
        <begin position="97"/>
        <end position="161"/>
    </location>
</feature>